<reference evidence="5 6" key="1">
    <citation type="journal article" date="2015" name="Stand. Genomic Sci.">
        <title>Genomic Encyclopedia of Bacterial and Archaeal Type Strains, Phase III: the genomes of soil and plant-associated and newly described type strains.</title>
        <authorList>
            <person name="Whitman W.B."/>
            <person name="Woyke T."/>
            <person name="Klenk H.P."/>
            <person name="Zhou Y."/>
            <person name="Lilburn T.G."/>
            <person name="Beck B.J."/>
            <person name="De Vos P."/>
            <person name="Vandamme P."/>
            <person name="Eisen J.A."/>
            <person name="Garrity G."/>
            <person name="Hugenholtz P."/>
            <person name="Kyrpides N.C."/>
        </authorList>
    </citation>
    <scope>NUCLEOTIDE SEQUENCE [LARGE SCALE GENOMIC DNA]</scope>
    <source>
        <strain evidence="5 6">CGMCC 1.10947</strain>
    </source>
</reference>
<accession>A0A562KA00</accession>
<dbReference type="EMBL" id="VLKL01000053">
    <property type="protein sequence ID" value="TWH92114.1"/>
    <property type="molecule type" value="Genomic_DNA"/>
</dbReference>
<name>A0A562KA00_9BRAD</name>
<dbReference type="Gene3D" id="3.80.10.10">
    <property type="entry name" value="Ribonuclease Inhibitor"/>
    <property type="match status" value="1"/>
</dbReference>
<keyword evidence="3" id="KW-0677">Repeat</keyword>
<proteinExistence type="inferred from homology"/>
<evidence type="ECO:0008006" key="7">
    <source>
        <dbReference type="Google" id="ProtNLM"/>
    </source>
</evidence>
<dbReference type="InterPro" id="IPR032675">
    <property type="entry name" value="LRR_dom_sf"/>
</dbReference>
<keyword evidence="2" id="KW-0433">Leucine-rich repeat</keyword>
<organism evidence="5 6">
    <name type="scientific">Bradyrhizobium daqingense</name>
    <dbReference type="NCBI Taxonomy" id="993502"/>
    <lineage>
        <taxon>Bacteria</taxon>
        <taxon>Pseudomonadati</taxon>
        <taxon>Pseudomonadota</taxon>
        <taxon>Alphaproteobacteria</taxon>
        <taxon>Hyphomicrobiales</taxon>
        <taxon>Nitrobacteraceae</taxon>
        <taxon>Bradyrhizobium</taxon>
    </lineage>
</organism>
<comment type="similarity">
    <text evidence="1">Belongs to the LRR-containing bacterial E3 ligase family.</text>
</comment>
<dbReference type="InterPro" id="IPR051071">
    <property type="entry name" value="LRR-bact_E3_ubiq_ligases"/>
</dbReference>
<feature type="region of interest" description="Disordered" evidence="4">
    <location>
        <begin position="159"/>
        <end position="184"/>
    </location>
</feature>
<keyword evidence="6" id="KW-1185">Reference proteome</keyword>
<evidence type="ECO:0000256" key="4">
    <source>
        <dbReference type="SAM" id="MobiDB-lite"/>
    </source>
</evidence>
<dbReference type="AlphaFoldDB" id="A0A562KA00"/>
<evidence type="ECO:0000256" key="2">
    <source>
        <dbReference type="ARBA" id="ARBA00022614"/>
    </source>
</evidence>
<protein>
    <recommendedName>
        <fullName evidence="7">Leucine rich repeat (LRR) protein</fullName>
    </recommendedName>
</protein>
<evidence type="ECO:0000256" key="1">
    <source>
        <dbReference type="ARBA" id="ARBA00009868"/>
    </source>
</evidence>
<comment type="caution">
    <text evidence="5">The sequence shown here is derived from an EMBL/GenBank/DDBJ whole genome shotgun (WGS) entry which is preliminary data.</text>
</comment>
<evidence type="ECO:0000313" key="5">
    <source>
        <dbReference type="EMBL" id="TWH92114.1"/>
    </source>
</evidence>
<evidence type="ECO:0000256" key="3">
    <source>
        <dbReference type="ARBA" id="ARBA00022737"/>
    </source>
</evidence>
<dbReference type="PANTHER" id="PTHR47114:SF2">
    <property type="entry name" value="OLIGODENDROCYTE-MYELIN GLYCOPROTEIN"/>
    <property type="match status" value="1"/>
</dbReference>
<dbReference type="PANTHER" id="PTHR47114">
    <property type="match status" value="1"/>
</dbReference>
<sequence>MSAATPLQAWLNGRRARRRDRWTAISIDPRAKRRLDSLHCLQWVLVAEAYPGHSCLSARLWDRTSLLVGRWRVSHSGGLAVLRCAAPAHSLHFATEETISMNTEQLVTRIPSATSDLESSEPGSPAAPLWGETLAGVHTSAAGAVASPEEVLANWAAEDGQGQHGDRQQAVSRTSAWRGTGDLNQPLDLSSRSLTALPAPILAEVRRLNVDHNQLDSLPETLSTGLQRL</sequence>
<evidence type="ECO:0000313" key="6">
    <source>
        <dbReference type="Proteomes" id="UP000317176"/>
    </source>
</evidence>
<dbReference type="Proteomes" id="UP000317176">
    <property type="component" value="Unassembled WGS sequence"/>
</dbReference>
<gene>
    <name evidence="5" type="ORF">IQ17_07234</name>
</gene>